<dbReference type="GO" id="GO:0005730">
    <property type="term" value="C:nucleolus"/>
    <property type="evidence" value="ECO:0007669"/>
    <property type="project" value="UniProtKB-SubCell"/>
</dbReference>
<reference evidence="7" key="1">
    <citation type="submission" date="2018-11" db="EMBL/GenBank/DDBJ databases">
        <authorList>
            <person name="Alioto T."/>
            <person name="Alioto T."/>
        </authorList>
    </citation>
    <scope>NUCLEOTIDE SEQUENCE</scope>
</reference>
<dbReference type="OrthoDB" id="551633at2759"/>
<comment type="caution">
    <text evidence="7">The sequence shown here is derived from an EMBL/GenBank/DDBJ whole genome shotgun (WGS) entry which is preliminary data.</text>
</comment>
<dbReference type="PANTHER" id="PTHR14577">
    <property type="entry name" value="NUCLEOLAR PROTEIN 12"/>
    <property type="match status" value="1"/>
</dbReference>
<evidence type="ECO:0000313" key="7">
    <source>
        <dbReference type="EMBL" id="VDI56605.1"/>
    </source>
</evidence>
<keyword evidence="5" id="KW-0539">Nucleus</keyword>
<dbReference type="PANTHER" id="PTHR14577:SF0">
    <property type="entry name" value="NUCLEOLAR PROTEIN 12"/>
    <property type="match status" value="1"/>
</dbReference>
<evidence type="ECO:0000256" key="5">
    <source>
        <dbReference type="ARBA" id="ARBA00023242"/>
    </source>
</evidence>
<dbReference type="AlphaFoldDB" id="A0A8B6FZD5"/>
<evidence type="ECO:0000256" key="1">
    <source>
        <dbReference type="ARBA" id="ARBA00004604"/>
    </source>
</evidence>
<evidence type="ECO:0000313" key="8">
    <source>
        <dbReference type="Proteomes" id="UP000596742"/>
    </source>
</evidence>
<dbReference type="InterPro" id="IPR019186">
    <property type="entry name" value="Nucleolar_protein_12"/>
</dbReference>
<feature type="compositionally biased region" description="Basic residues" evidence="6">
    <location>
        <begin position="34"/>
        <end position="44"/>
    </location>
</feature>
<evidence type="ECO:0000256" key="6">
    <source>
        <dbReference type="SAM" id="MobiDB-lite"/>
    </source>
</evidence>
<dbReference type="Proteomes" id="UP000596742">
    <property type="component" value="Unassembled WGS sequence"/>
</dbReference>
<evidence type="ECO:0000256" key="4">
    <source>
        <dbReference type="ARBA" id="ARBA00023054"/>
    </source>
</evidence>
<evidence type="ECO:0000256" key="3">
    <source>
        <dbReference type="ARBA" id="ARBA00015520"/>
    </source>
</evidence>
<keyword evidence="4" id="KW-0175">Coiled coil</keyword>
<sequence>MGFEKNKKRQPKNRKTKTILVFDVKAREEFLTGFRKRKNERRKKAQDERKSQMKIDKKESKQR</sequence>
<dbReference type="EMBL" id="UYJE01007636">
    <property type="protein sequence ID" value="VDI56605.1"/>
    <property type="molecule type" value="Genomic_DNA"/>
</dbReference>
<accession>A0A8B6FZD5</accession>
<keyword evidence="8" id="KW-1185">Reference proteome</keyword>
<dbReference type="GO" id="GO:0019843">
    <property type="term" value="F:rRNA binding"/>
    <property type="evidence" value="ECO:0007669"/>
    <property type="project" value="TreeGrafter"/>
</dbReference>
<proteinExistence type="inferred from homology"/>
<feature type="non-terminal residue" evidence="7">
    <location>
        <position position="1"/>
    </location>
</feature>
<feature type="region of interest" description="Disordered" evidence="6">
    <location>
        <begin position="32"/>
        <end position="63"/>
    </location>
</feature>
<protein>
    <recommendedName>
        <fullName evidence="3">Nucleolar protein 12</fullName>
    </recommendedName>
</protein>
<comment type="subcellular location">
    <subcellularLocation>
        <location evidence="1">Nucleus</location>
        <location evidence="1">Nucleolus</location>
    </subcellularLocation>
</comment>
<evidence type="ECO:0000256" key="2">
    <source>
        <dbReference type="ARBA" id="ARBA00007175"/>
    </source>
</evidence>
<organism evidence="7 8">
    <name type="scientific">Mytilus galloprovincialis</name>
    <name type="common">Mediterranean mussel</name>
    <dbReference type="NCBI Taxonomy" id="29158"/>
    <lineage>
        <taxon>Eukaryota</taxon>
        <taxon>Metazoa</taxon>
        <taxon>Spiralia</taxon>
        <taxon>Lophotrochozoa</taxon>
        <taxon>Mollusca</taxon>
        <taxon>Bivalvia</taxon>
        <taxon>Autobranchia</taxon>
        <taxon>Pteriomorphia</taxon>
        <taxon>Mytilida</taxon>
        <taxon>Mytiloidea</taxon>
        <taxon>Mytilidae</taxon>
        <taxon>Mytilinae</taxon>
        <taxon>Mytilus</taxon>
    </lineage>
</organism>
<gene>
    <name evidence="7" type="ORF">MGAL_10B021197</name>
</gene>
<comment type="similarity">
    <text evidence="2">Belongs to the RRP17 family.</text>
</comment>
<feature type="compositionally biased region" description="Basic and acidic residues" evidence="6">
    <location>
        <begin position="45"/>
        <end position="63"/>
    </location>
</feature>
<name>A0A8B6FZD5_MYTGA</name>
<dbReference type="Pfam" id="PF09805">
    <property type="entry name" value="Nop25"/>
    <property type="match status" value="1"/>
</dbReference>